<evidence type="ECO:0000259" key="6">
    <source>
        <dbReference type="PROSITE" id="PS50303"/>
    </source>
</evidence>
<keyword evidence="1" id="KW-0677">Repeat</keyword>
<evidence type="ECO:0000256" key="2">
    <source>
        <dbReference type="ARBA" id="ARBA00024893"/>
    </source>
</evidence>
<gene>
    <name evidence="7" type="ORF">PPNO1_LOCUS2263</name>
</gene>
<dbReference type="InterPro" id="IPR001313">
    <property type="entry name" value="Pumilio_RNA-bd_rpt"/>
</dbReference>
<evidence type="ECO:0000256" key="1">
    <source>
        <dbReference type="ARBA" id="ARBA00022737"/>
    </source>
</evidence>
<dbReference type="SUPFAM" id="SSF48371">
    <property type="entry name" value="ARM repeat"/>
    <property type="match status" value="1"/>
</dbReference>
<dbReference type="EMBL" id="CALLCH030000005">
    <property type="protein sequence ID" value="CAI4212507.1"/>
    <property type="molecule type" value="Genomic_DNA"/>
</dbReference>
<dbReference type="InterPro" id="IPR033712">
    <property type="entry name" value="Pumilio_RNA-bd"/>
</dbReference>
<dbReference type="PANTHER" id="PTHR12537">
    <property type="entry name" value="RNA BINDING PROTEIN PUMILIO-RELATED"/>
    <property type="match status" value="1"/>
</dbReference>
<proteinExistence type="predicted"/>
<dbReference type="InterPro" id="IPR011989">
    <property type="entry name" value="ARM-like"/>
</dbReference>
<feature type="region of interest" description="Disordered" evidence="5">
    <location>
        <begin position="118"/>
        <end position="153"/>
    </location>
</feature>
<dbReference type="InterPro" id="IPR033133">
    <property type="entry name" value="PUM-HD"/>
</dbReference>
<feature type="repeat" description="Pumilio" evidence="3">
    <location>
        <begin position="329"/>
        <end position="364"/>
    </location>
</feature>
<feature type="region of interest" description="Disordered" evidence="5">
    <location>
        <begin position="580"/>
        <end position="612"/>
    </location>
</feature>
<dbReference type="CDD" id="cd07920">
    <property type="entry name" value="Pumilio"/>
    <property type="match status" value="1"/>
</dbReference>
<protein>
    <recommendedName>
        <fullName evidence="6">PUM-HD domain-containing protein</fullName>
    </recommendedName>
</protein>
<dbReference type="Gene3D" id="1.25.10.10">
    <property type="entry name" value="Leucine-rich Repeat Variant"/>
    <property type="match status" value="1"/>
</dbReference>
<dbReference type="GO" id="GO:0005737">
    <property type="term" value="C:cytoplasm"/>
    <property type="evidence" value="ECO:0007669"/>
    <property type="project" value="TreeGrafter"/>
</dbReference>
<sequence>MIPRPSSAATIRTANEEVLKLKLQLAEAEAKIDVLQNRTGVSPLPMPSEQMHISKPLAGVAAPFLKDKLAVWSQAPAVTERFPSMQRERLTPGAPWVNPFCPLPEVAGSVPDPAANQYGLMDPYRGPERLTPDPEMTMRPPSNRRGGRYGGNRNFTANPFIGGYNNSDIGHHGPPLGQFGGAGALIPSPSPLGTRLFPTSFSNNQSPVPLSPHAVEFTSDRNWKNEGNCSDGTTYLPPTEPLNYRRLLDKNVSCNWQYIVDKIVCSNDQQASIFLQQKLKVGTSEQKYAIIDAIASQAYPLIVNRFGNFLIQRCFEHGTPDQVARIAEAIRGNTVKLSMDPFGCHVVQKAFDAVTEDYKTVMVHELLQQIPETVIHRYACHVWQKLFELRWVESPPQIMAYVNEALIGMWHEVALGETGSLVVQNIFENCREEDKRPCVEEVLANIDLVAHGQFGNWCIQHICEHGAPADRGRAVDHVIRYAMEYSLDQFASKVVEKCLKVGGNQFCQRYLDQITKRDDDRPRLPIIDISADQYGNYLIQWIINNSQDPQHVETVVAHIRKHMVSLRGSKFGSRVGMLCTNPASATRPGPGAGPGMGGGRHGSRFGNGPNYR</sequence>
<evidence type="ECO:0000256" key="5">
    <source>
        <dbReference type="SAM" id="MobiDB-lite"/>
    </source>
</evidence>
<dbReference type="InterPro" id="IPR016024">
    <property type="entry name" value="ARM-type_fold"/>
</dbReference>
<evidence type="ECO:0000313" key="7">
    <source>
        <dbReference type="EMBL" id="CAI4212507.1"/>
    </source>
</evidence>
<accession>A0A9P1GY83</accession>
<dbReference type="PROSITE" id="PS50303">
    <property type="entry name" value="PUM_HD"/>
    <property type="match status" value="1"/>
</dbReference>
<dbReference type="OrthoDB" id="668540at2759"/>
<dbReference type="SMART" id="SM00025">
    <property type="entry name" value="Pumilio"/>
    <property type="match status" value="8"/>
</dbReference>
<feature type="domain" description="PUM-HD" evidence="6">
    <location>
        <begin position="230"/>
        <end position="583"/>
    </location>
</feature>
<feature type="repeat" description="Pumilio" evidence="3">
    <location>
        <begin position="293"/>
        <end position="328"/>
    </location>
</feature>
<dbReference type="Pfam" id="PF00806">
    <property type="entry name" value="PUF"/>
    <property type="match status" value="8"/>
</dbReference>
<feature type="compositionally biased region" description="Gly residues" evidence="5">
    <location>
        <begin position="590"/>
        <end position="600"/>
    </location>
</feature>
<keyword evidence="8" id="KW-1185">Reference proteome</keyword>
<dbReference type="AlphaFoldDB" id="A0A9P1GY83"/>
<comment type="function">
    <text evidence="2">RNA-binding nucleolar protein required for pre-rRNA processing. Involved in production of 18S rRNA and assembly of small ribosomal subunit.</text>
</comment>
<organism evidence="7 8">
    <name type="scientific">Parascedosporium putredinis</name>
    <dbReference type="NCBI Taxonomy" id="1442378"/>
    <lineage>
        <taxon>Eukaryota</taxon>
        <taxon>Fungi</taxon>
        <taxon>Dikarya</taxon>
        <taxon>Ascomycota</taxon>
        <taxon>Pezizomycotina</taxon>
        <taxon>Sordariomycetes</taxon>
        <taxon>Hypocreomycetidae</taxon>
        <taxon>Microascales</taxon>
        <taxon>Microascaceae</taxon>
        <taxon>Parascedosporium</taxon>
    </lineage>
</organism>
<evidence type="ECO:0000256" key="3">
    <source>
        <dbReference type="PROSITE-ProRule" id="PRU00317"/>
    </source>
</evidence>
<reference evidence="7" key="1">
    <citation type="submission" date="2022-11" db="EMBL/GenBank/DDBJ databases">
        <authorList>
            <person name="Scott C."/>
            <person name="Bruce N."/>
        </authorList>
    </citation>
    <scope>NUCLEOTIDE SEQUENCE</scope>
</reference>
<dbReference type="PANTHER" id="PTHR12537:SF48">
    <property type="entry name" value="MEIOTIC COILED-COIL PROTEIN 2"/>
    <property type="match status" value="1"/>
</dbReference>
<comment type="caution">
    <text evidence="7">The sequence shown here is derived from an EMBL/GenBank/DDBJ whole genome shotgun (WGS) entry which is preliminary data.</text>
</comment>
<evidence type="ECO:0000313" key="8">
    <source>
        <dbReference type="Proteomes" id="UP000838763"/>
    </source>
</evidence>
<evidence type="ECO:0000256" key="4">
    <source>
        <dbReference type="SAM" id="Coils"/>
    </source>
</evidence>
<dbReference type="Proteomes" id="UP000838763">
    <property type="component" value="Unassembled WGS sequence"/>
</dbReference>
<feature type="coiled-coil region" evidence="4">
    <location>
        <begin position="11"/>
        <end position="38"/>
    </location>
</feature>
<feature type="repeat" description="Pumilio" evidence="3">
    <location>
        <begin position="521"/>
        <end position="557"/>
    </location>
</feature>
<dbReference type="GO" id="GO:0010608">
    <property type="term" value="P:post-transcriptional regulation of gene expression"/>
    <property type="evidence" value="ECO:0007669"/>
    <property type="project" value="TreeGrafter"/>
</dbReference>
<keyword evidence="4" id="KW-0175">Coiled coil</keyword>
<dbReference type="PROSITE" id="PS50302">
    <property type="entry name" value="PUM"/>
    <property type="match status" value="3"/>
</dbReference>
<name>A0A9P1GY83_9PEZI</name>
<dbReference type="GO" id="GO:0003730">
    <property type="term" value="F:mRNA 3'-UTR binding"/>
    <property type="evidence" value="ECO:0007669"/>
    <property type="project" value="TreeGrafter"/>
</dbReference>